<keyword evidence="1" id="KW-0812">Transmembrane</keyword>
<dbReference type="EMBL" id="QGGO01000001">
    <property type="protein sequence ID" value="PWK29314.1"/>
    <property type="molecule type" value="Genomic_DNA"/>
</dbReference>
<dbReference type="OrthoDB" id="1120881at2"/>
<dbReference type="AlphaFoldDB" id="A0A316EGW6"/>
<keyword evidence="1" id="KW-1133">Transmembrane helix</keyword>
<keyword evidence="1" id="KW-0472">Membrane</keyword>
<reference evidence="2 3" key="1">
    <citation type="submission" date="2018-05" db="EMBL/GenBank/DDBJ databases">
        <title>Genomic Encyclopedia of Archaeal and Bacterial Type Strains, Phase II (KMG-II): from individual species to whole genera.</title>
        <authorList>
            <person name="Goeker M."/>
        </authorList>
    </citation>
    <scope>NUCLEOTIDE SEQUENCE [LARGE SCALE GENOMIC DNA]</scope>
    <source>
        <strain evidence="2 3">DSM 22214</strain>
    </source>
</reference>
<accession>A0A316EGW6</accession>
<gene>
    <name evidence="2" type="ORF">LV89_00154</name>
</gene>
<evidence type="ECO:0000256" key="1">
    <source>
        <dbReference type="SAM" id="Phobius"/>
    </source>
</evidence>
<evidence type="ECO:0000313" key="3">
    <source>
        <dbReference type="Proteomes" id="UP000245489"/>
    </source>
</evidence>
<feature type="transmembrane region" description="Helical" evidence="1">
    <location>
        <begin position="179"/>
        <end position="198"/>
    </location>
</feature>
<feature type="transmembrane region" description="Helical" evidence="1">
    <location>
        <begin position="21"/>
        <end position="44"/>
    </location>
</feature>
<feature type="transmembrane region" description="Helical" evidence="1">
    <location>
        <begin position="64"/>
        <end position="86"/>
    </location>
</feature>
<name>A0A316EGW6_9BACT</name>
<protein>
    <submittedName>
        <fullName evidence="2">Uncharacterized protein</fullName>
    </submittedName>
</protein>
<sequence length="203" mass="22935">MKQHLQDLTEIRSMMERSSRFISLSGLSGVFAGTFALIGAYIAYNRILEDNEGEYLNLLDNTPLLRFIVVDGIVVLTFSLIFAFYLTARQAKKKGLKLWDNTSRRLLVNMGVPLIAGGFFCLILLQQAPHLIDSATLVFYGLALINASKYTYDDVKYVGYIEVVLGLACGLLNEWRIGLLFWALGFGVLHIVYGIVMYKKYER</sequence>
<evidence type="ECO:0000313" key="2">
    <source>
        <dbReference type="EMBL" id="PWK29314.1"/>
    </source>
</evidence>
<dbReference type="RefSeq" id="WP_109740944.1">
    <property type="nucleotide sequence ID" value="NZ_QGGO01000001.1"/>
</dbReference>
<feature type="transmembrane region" description="Helical" evidence="1">
    <location>
        <begin position="106"/>
        <end position="125"/>
    </location>
</feature>
<dbReference type="Proteomes" id="UP000245489">
    <property type="component" value="Unassembled WGS sequence"/>
</dbReference>
<proteinExistence type="predicted"/>
<keyword evidence="3" id="KW-1185">Reference proteome</keyword>
<comment type="caution">
    <text evidence="2">The sequence shown here is derived from an EMBL/GenBank/DDBJ whole genome shotgun (WGS) entry which is preliminary data.</text>
</comment>
<organism evidence="2 3">
    <name type="scientific">Arcicella aurantiaca</name>
    <dbReference type="NCBI Taxonomy" id="591202"/>
    <lineage>
        <taxon>Bacteria</taxon>
        <taxon>Pseudomonadati</taxon>
        <taxon>Bacteroidota</taxon>
        <taxon>Cytophagia</taxon>
        <taxon>Cytophagales</taxon>
        <taxon>Flectobacillaceae</taxon>
        <taxon>Arcicella</taxon>
    </lineage>
</organism>